<protein>
    <submittedName>
        <fullName evidence="5">ABC transporter substrate-binding protein</fullName>
    </submittedName>
</protein>
<evidence type="ECO:0000259" key="4">
    <source>
        <dbReference type="Pfam" id="PF00496"/>
    </source>
</evidence>
<dbReference type="AlphaFoldDB" id="A0A3E4TUY6"/>
<dbReference type="RefSeq" id="WP_117634675.1">
    <property type="nucleotide sequence ID" value="NZ_QRQF01000040.1"/>
</dbReference>
<comment type="similarity">
    <text evidence="1">Belongs to the bacterial solute-binding protein 5 family.</text>
</comment>
<dbReference type="GO" id="GO:0015833">
    <property type="term" value="P:peptide transport"/>
    <property type="evidence" value="ECO:0007669"/>
    <property type="project" value="TreeGrafter"/>
</dbReference>
<keyword evidence="3" id="KW-0732">Signal</keyword>
<dbReference type="CDD" id="cd00995">
    <property type="entry name" value="PBP2_NikA_DppA_OppA_like"/>
    <property type="match status" value="1"/>
</dbReference>
<dbReference type="InterPro" id="IPR000914">
    <property type="entry name" value="SBP_5_dom"/>
</dbReference>
<comment type="caution">
    <text evidence="5">The sequence shown here is derived from an EMBL/GenBank/DDBJ whole genome shotgun (WGS) entry which is preliminary data.</text>
</comment>
<dbReference type="Proteomes" id="UP000261257">
    <property type="component" value="Unassembled WGS sequence"/>
</dbReference>
<dbReference type="PANTHER" id="PTHR30290">
    <property type="entry name" value="PERIPLASMIC BINDING COMPONENT OF ABC TRANSPORTER"/>
    <property type="match status" value="1"/>
</dbReference>
<evidence type="ECO:0000256" key="3">
    <source>
        <dbReference type="ARBA" id="ARBA00022729"/>
    </source>
</evidence>
<evidence type="ECO:0000256" key="1">
    <source>
        <dbReference type="ARBA" id="ARBA00005695"/>
    </source>
</evidence>
<dbReference type="GO" id="GO:0008299">
    <property type="term" value="P:isoprenoid biosynthetic process"/>
    <property type="evidence" value="ECO:0007669"/>
    <property type="project" value="InterPro"/>
</dbReference>
<dbReference type="Pfam" id="PF00496">
    <property type="entry name" value="SBP_bac_5"/>
    <property type="match status" value="1"/>
</dbReference>
<proteinExistence type="inferred from homology"/>
<dbReference type="SUPFAM" id="SSF53850">
    <property type="entry name" value="Periplasmic binding protein-like II"/>
    <property type="match status" value="1"/>
</dbReference>
<evidence type="ECO:0000313" key="6">
    <source>
        <dbReference type="Proteomes" id="UP000261257"/>
    </source>
</evidence>
<dbReference type="Gene3D" id="3.10.105.10">
    <property type="entry name" value="Dipeptide-binding Protein, Domain 3"/>
    <property type="match status" value="1"/>
</dbReference>
<reference evidence="5 6" key="1">
    <citation type="submission" date="2018-08" db="EMBL/GenBank/DDBJ databases">
        <title>A genome reference for cultivated species of the human gut microbiota.</title>
        <authorList>
            <person name="Zou Y."/>
            <person name="Xue W."/>
            <person name="Luo G."/>
        </authorList>
    </citation>
    <scope>NUCLEOTIDE SEQUENCE [LARGE SCALE GENOMIC DNA]</scope>
    <source>
        <strain evidence="5 6">TF05-11AC</strain>
    </source>
</reference>
<feature type="domain" description="Solute-binding protein family 5" evidence="4">
    <location>
        <begin position="112"/>
        <end position="458"/>
    </location>
</feature>
<sequence length="561" mass="62260">MRRELKETWKKGLSVLCAVSLTVAGVAGCGSAKTTGETAATTTAAVTNEAVAEGPVVNQKDSENKTAVKREVINVGIEADPGDLSPWGPNNTGRTATSDCIYENLAHCIDGEIHGVLMKDYELAEDESYMTVHIYDYIYDSAGNHMTASDVKFSFEKCVEIGNIYGLSYIENVEVIDDYTVQFNFNTTLYVYDLETLFETFYVVTEAAYEASPDGMAATPVSTSPYKVTDYVSGYILTLEKTDSYWQTDESLINPRDRANVDKINYYIITESSQMTTALENGSIDMSWAVRTDDLPSFQEGGAKAGDFWVYQVPDNLVSQIFCNCSEDKLTSNVDLRKAIYYAIDANMILQSVYNGNGIVTHDVARPKCPDYAEEWANEDNYYSFNLEKAKEHMAASGYKEGEVTLSLMCEATDAMSDTAVLIQALLEQIGVKVDINSVESSLLSTYQKDPTAWDLLIISKAASNYVTTCWKNCFSQTYFTWGGTINFAYDDELQKRIDAARLLSTHTDETVQAAHDYIIDMAYGHGLINYYNNLIIPKSCSEVVLSYKNAIMPGACTYTE</sequence>
<keyword evidence="2" id="KW-0813">Transport</keyword>
<organism evidence="5 6">
    <name type="scientific">Hungatella hathewayi</name>
    <dbReference type="NCBI Taxonomy" id="154046"/>
    <lineage>
        <taxon>Bacteria</taxon>
        <taxon>Bacillati</taxon>
        <taxon>Bacillota</taxon>
        <taxon>Clostridia</taxon>
        <taxon>Lachnospirales</taxon>
        <taxon>Lachnospiraceae</taxon>
        <taxon>Hungatella</taxon>
    </lineage>
</organism>
<evidence type="ECO:0000313" key="5">
    <source>
        <dbReference type="EMBL" id="RGL95925.1"/>
    </source>
</evidence>
<dbReference type="InterPro" id="IPR018294">
    <property type="entry name" value="ISPD_synthase_CS"/>
</dbReference>
<dbReference type="GO" id="GO:1904680">
    <property type="term" value="F:peptide transmembrane transporter activity"/>
    <property type="evidence" value="ECO:0007669"/>
    <property type="project" value="TreeGrafter"/>
</dbReference>
<dbReference type="PROSITE" id="PS51257">
    <property type="entry name" value="PROKAR_LIPOPROTEIN"/>
    <property type="match status" value="1"/>
</dbReference>
<accession>A0A3E4TUY6</accession>
<dbReference type="InterPro" id="IPR039424">
    <property type="entry name" value="SBP_5"/>
</dbReference>
<dbReference type="PROSITE" id="PS01295">
    <property type="entry name" value="ISPD"/>
    <property type="match status" value="1"/>
</dbReference>
<name>A0A3E4TUY6_9FIRM</name>
<evidence type="ECO:0000256" key="2">
    <source>
        <dbReference type="ARBA" id="ARBA00022448"/>
    </source>
</evidence>
<dbReference type="GO" id="GO:0003824">
    <property type="term" value="F:catalytic activity"/>
    <property type="evidence" value="ECO:0007669"/>
    <property type="project" value="InterPro"/>
</dbReference>
<dbReference type="Gene3D" id="3.40.190.10">
    <property type="entry name" value="Periplasmic binding protein-like II"/>
    <property type="match status" value="1"/>
</dbReference>
<dbReference type="PANTHER" id="PTHR30290:SF9">
    <property type="entry name" value="OLIGOPEPTIDE-BINDING PROTEIN APPA"/>
    <property type="match status" value="1"/>
</dbReference>
<gene>
    <name evidence="5" type="ORF">DXC39_27300</name>
</gene>
<dbReference type="EMBL" id="QSSQ01000043">
    <property type="protein sequence ID" value="RGL95925.1"/>
    <property type="molecule type" value="Genomic_DNA"/>
</dbReference>